<name>A0A8X6T3E2_NEPPI</name>
<dbReference type="Proteomes" id="UP000887013">
    <property type="component" value="Unassembled WGS sequence"/>
</dbReference>
<proteinExistence type="predicted"/>
<gene>
    <name evidence="1" type="ORF">NPIL_402201</name>
</gene>
<evidence type="ECO:0000313" key="2">
    <source>
        <dbReference type="Proteomes" id="UP000887013"/>
    </source>
</evidence>
<accession>A0A8X6T3E2</accession>
<dbReference type="AlphaFoldDB" id="A0A8X6T3E2"/>
<comment type="caution">
    <text evidence="1">The sequence shown here is derived from an EMBL/GenBank/DDBJ whole genome shotgun (WGS) entry which is preliminary data.</text>
</comment>
<keyword evidence="2" id="KW-1185">Reference proteome</keyword>
<dbReference type="EMBL" id="BMAW01001485">
    <property type="protein sequence ID" value="GFS74207.1"/>
    <property type="molecule type" value="Genomic_DNA"/>
</dbReference>
<sequence length="113" mass="12489">MSEIDCRVRAALQVIPPSLEIGQNEEVSSGAQLIRCRCTCGIRVLWQDGNTRQPQRVPSTVENVSPSVFRQSQFLSLFKSISRLAIGGRCGRFSIIQRAPRGGLLLYTPKTVS</sequence>
<evidence type="ECO:0000313" key="1">
    <source>
        <dbReference type="EMBL" id="GFS74207.1"/>
    </source>
</evidence>
<organism evidence="1 2">
    <name type="scientific">Nephila pilipes</name>
    <name type="common">Giant wood spider</name>
    <name type="synonym">Nephila maculata</name>
    <dbReference type="NCBI Taxonomy" id="299642"/>
    <lineage>
        <taxon>Eukaryota</taxon>
        <taxon>Metazoa</taxon>
        <taxon>Ecdysozoa</taxon>
        <taxon>Arthropoda</taxon>
        <taxon>Chelicerata</taxon>
        <taxon>Arachnida</taxon>
        <taxon>Araneae</taxon>
        <taxon>Araneomorphae</taxon>
        <taxon>Entelegynae</taxon>
        <taxon>Araneoidea</taxon>
        <taxon>Nephilidae</taxon>
        <taxon>Nephila</taxon>
    </lineage>
</organism>
<reference evidence="1" key="1">
    <citation type="submission" date="2020-08" db="EMBL/GenBank/DDBJ databases">
        <title>Multicomponent nature underlies the extraordinary mechanical properties of spider dragline silk.</title>
        <authorList>
            <person name="Kono N."/>
            <person name="Nakamura H."/>
            <person name="Mori M."/>
            <person name="Yoshida Y."/>
            <person name="Ohtoshi R."/>
            <person name="Malay A.D."/>
            <person name="Moran D.A.P."/>
            <person name="Tomita M."/>
            <person name="Numata K."/>
            <person name="Arakawa K."/>
        </authorList>
    </citation>
    <scope>NUCLEOTIDE SEQUENCE</scope>
</reference>
<protein>
    <submittedName>
        <fullName evidence="1">Uncharacterized protein</fullName>
    </submittedName>
</protein>